<comment type="caution">
    <text evidence="4">The sequence shown here is derived from an EMBL/GenBank/DDBJ whole genome shotgun (WGS) entry which is preliminary data.</text>
</comment>
<keyword evidence="1" id="KW-0547">Nucleotide-binding</keyword>
<organism evidence="4 5">
    <name type="scientific">Agathobacter rectalis</name>
    <dbReference type="NCBI Taxonomy" id="39491"/>
    <lineage>
        <taxon>Bacteria</taxon>
        <taxon>Bacillati</taxon>
        <taxon>Bacillota</taxon>
        <taxon>Clostridia</taxon>
        <taxon>Lachnospirales</taxon>
        <taxon>Lachnospiraceae</taxon>
        <taxon>Agathobacter</taxon>
    </lineage>
</organism>
<dbReference type="GO" id="GO:0005524">
    <property type="term" value="F:ATP binding"/>
    <property type="evidence" value="ECO:0007669"/>
    <property type="project" value="UniProtKB-KW"/>
</dbReference>
<protein>
    <submittedName>
        <fullName evidence="4">ABC transporter ATP-binding protein</fullName>
    </submittedName>
</protein>
<evidence type="ECO:0000259" key="3">
    <source>
        <dbReference type="Pfam" id="PF12848"/>
    </source>
</evidence>
<name>A0AAW4WQH3_9FIRM</name>
<evidence type="ECO:0000313" key="5">
    <source>
        <dbReference type="Proteomes" id="UP001197847"/>
    </source>
</evidence>
<gene>
    <name evidence="4" type="ORF">LK487_17885</name>
</gene>
<evidence type="ECO:0000256" key="2">
    <source>
        <dbReference type="ARBA" id="ARBA00022840"/>
    </source>
</evidence>
<dbReference type="Gene3D" id="3.40.50.300">
    <property type="entry name" value="P-loop containing nucleotide triphosphate hydrolases"/>
    <property type="match status" value="1"/>
</dbReference>
<accession>A0AAW4WQH3</accession>
<feature type="domain" description="ABC-transporter extension" evidence="3">
    <location>
        <begin position="17"/>
        <end position="89"/>
    </location>
</feature>
<dbReference type="InterPro" id="IPR027417">
    <property type="entry name" value="P-loop_NTPase"/>
</dbReference>
<dbReference type="EMBL" id="JAJFBX010000228">
    <property type="protein sequence ID" value="MCC2748846.1"/>
    <property type="molecule type" value="Genomic_DNA"/>
</dbReference>
<dbReference type="PANTHER" id="PTHR42855:SF1">
    <property type="entry name" value="ABC TRANSPORTER DOMAIN-CONTAINING PROTEIN"/>
    <property type="match status" value="1"/>
</dbReference>
<feature type="non-terminal residue" evidence="4">
    <location>
        <position position="89"/>
    </location>
</feature>
<dbReference type="AlphaFoldDB" id="A0AAW4WQH3"/>
<dbReference type="Pfam" id="PF12848">
    <property type="entry name" value="ABC_tran_Xtn"/>
    <property type="match status" value="1"/>
</dbReference>
<proteinExistence type="predicted"/>
<feature type="non-terminal residue" evidence="4">
    <location>
        <position position="1"/>
    </location>
</feature>
<evidence type="ECO:0000313" key="4">
    <source>
        <dbReference type="EMBL" id="MCC2748846.1"/>
    </source>
</evidence>
<dbReference type="Proteomes" id="UP001197847">
    <property type="component" value="Unassembled WGS sequence"/>
</dbReference>
<dbReference type="PANTHER" id="PTHR42855">
    <property type="entry name" value="ABC TRANSPORTER ATP-BINDING SUBUNIT"/>
    <property type="match status" value="1"/>
</dbReference>
<dbReference type="InterPro" id="IPR032781">
    <property type="entry name" value="ABC_tran_Xtn"/>
</dbReference>
<sequence>IVSHDRYFLDRVVTKVVEVDNKKVTTFEGNYTAYSQKKAMLREAAYHAWVNQQQEIHHQEEVIAKLKSFNREKSIKRAESREKMLDKMD</sequence>
<evidence type="ECO:0000256" key="1">
    <source>
        <dbReference type="ARBA" id="ARBA00022741"/>
    </source>
</evidence>
<keyword evidence="2 4" id="KW-0067">ATP-binding</keyword>
<dbReference type="InterPro" id="IPR051309">
    <property type="entry name" value="ABCF_ATPase"/>
</dbReference>
<reference evidence="4" key="1">
    <citation type="submission" date="2021-10" db="EMBL/GenBank/DDBJ databases">
        <title>Collection of gut derived symbiotic bacterial strains cultured from healthy donors.</title>
        <authorList>
            <person name="Lin H."/>
            <person name="Littmann E."/>
            <person name="Claire K."/>
            <person name="Pamer E."/>
        </authorList>
    </citation>
    <scope>NUCLEOTIDE SEQUENCE</scope>
    <source>
        <strain evidence="4">MSK.22.92</strain>
    </source>
</reference>